<organism evidence="2 3">
    <name type="scientific">Xylanibacter caecicola</name>
    <dbReference type="NCBI Taxonomy" id="2736294"/>
    <lineage>
        <taxon>Bacteria</taxon>
        <taxon>Pseudomonadati</taxon>
        <taxon>Bacteroidota</taxon>
        <taxon>Bacteroidia</taxon>
        <taxon>Bacteroidales</taxon>
        <taxon>Prevotellaceae</taxon>
        <taxon>Xylanibacter</taxon>
    </lineage>
</organism>
<gene>
    <name evidence="2" type="ORF">HPS54_11880</name>
</gene>
<dbReference type="InterPro" id="IPR008964">
    <property type="entry name" value="Invasin/intimin_cell_adhesion"/>
</dbReference>
<sequence length="285" mass="31440">MSSIYYFNSMGINSKISRTILYIILLVLTNVKAIASIKDGEGMVYEGSTATIALADTYKRTLRKATSVTYSWSSESTYYMAVTSSTQYYATIRGVRPTSSCKLFFKCSYYIDGHYRTMDIYYDIVVKASSVNVTNVYISPSKAEMKVGGTIQLTESVYPANATNRNVNWMSNDNTVASVNSSGLVKANSPGTATITCIAADGSGCRDYCFVTVQPETSGVSVVKEEPDGFRIDGNALVFEKEVYINVYRLDGRLVFSGITRCLDVLDKGIYIVKVDGKYKKVIIK</sequence>
<evidence type="ECO:0000313" key="3">
    <source>
        <dbReference type="Proteomes" id="UP000820977"/>
    </source>
</evidence>
<dbReference type="Pfam" id="PF02368">
    <property type="entry name" value="Big_2"/>
    <property type="match status" value="1"/>
</dbReference>
<evidence type="ECO:0000259" key="1">
    <source>
        <dbReference type="SMART" id="SM00635"/>
    </source>
</evidence>
<dbReference type="SUPFAM" id="SSF49373">
    <property type="entry name" value="Invasin/intimin cell-adhesion fragments"/>
    <property type="match status" value="1"/>
</dbReference>
<keyword evidence="3" id="KW-1185">Reference proteome</keyword>
<feature type="domain" description="BIG2" evidence="1">
    <location>
        <begin position="132"/>
        <end position="209"/>
    </location>
</feature>
<dbReference type="InterPro" id="IPR003343">
    <property type="entry name" value="Big_2"/>
</dbReference>
<dbReference type="EMBL" id="JABKKJ010000033">
    <property type="protein sequence ID" value="NPE26197.1"/>
    <property type="molecule type" value="Genomic_DNA"/>
</dbReference>
<protein>
    <submittedName>
        <fullName evidence="2">Ig-like domain-containing protein</fullName>
    </submittedName>
</protein>
<evidence type="ECO:0000313" key="2">
    <source>
        <dbReference type="EMBL" id="NPE26197.1"/>
    </source>
</evidence>
<reference evidence="2 3" key="1">
    <citation type="submission" date="2020-05" db="EMBL/GenBank/DDBJ databases">
        <title>Distinct polysaccharide utilization as determinants for interspecies competition between intestinal Prevotella spp.</title>
        <authorList>
            <person name="Galvez E.J.C."/>
            <person name="Iljazovic A."/>
            <person name="Strowig T."/>
        </authorList>
    </citation>
    <scope>NUCLEOTIDE SEQUENCE [LARGE SCALE GENOMIC DNA]</scope>
    <source>
        <strain evidence="2 3">PCHR</strain>
    </source>
</reference>
<dbReference type="SMART" id="SM00635">
    <property type="entry name" value="BID_2"/>
    <property type="match status" value="1"/>
</dbReference>
<comment type="caution">
    <text evidence="2">The sequence shown here is derived from an EMBL/GenBank/DDBJ whole genome shotgun (WGS) entry which is preliminary data.</text>
</comment>
<accession>A0ABX2B729</accession>
<name>A0ABX2B729_9BACT</name>
<dbReference type="Proteomes" id="UP000820977">
    <property type="component" value="Unassembled WGS sequence"/>
</dbReference>
<proteinExistence type="predicted"/>
<dbReference type="Gene3D" id="2.60.40.1080">
    <property type="match status" value="1"/>
</dbReference>